<organism evidence="1 2">
    <name type="scientific">Parelaphostrongylus tenuis</name>
    <name type="common">Meningeal worm</name>
    <dbReference type="NCBI Taxonomy" id="148309"/>
    <lineage>
        <taxon>Eukaryota</taxon>
        <taxon>Metazoa</taxon>
        <taxon>Ecdysozoa</taxon>
        <taxon>Nematoda</taxon>
        <taxon>Chromadorea</taxon>
        <taxon>Rhabditida</taxon>
        <taxon>Rhabditina</taxon>
        <taxon>Rhabditomorpha</taxon>
        <taxon>Strongyloidea</taxon>
        <taxon>Metastrongylidae</taxon>
        <taxon>Parelaphostrongylus</taxon>
    </lineage>
</organism>
<keyword evidence="2" id="KW-1185">Reference proteome</keyword>
<evidence type="ECO:0000313" key="1">
    <source>
        <dbReference type="EMBL" id="KAJ1364643.1"/>
    </source>
</evidence>
<dbReference type="EMBL" id="JAHQIW010005020">
    <property type="protein sequence ID" value="KAJ1364643.1"/>
    <property type="molecule type" value="Genomic_DNA"/>
</dbReference>
<comment type="caution">
    <text evidence="1">The sequence shown here is derived from an EMBL/GenBank/DDBJ whole genome shotgun (WGS) entry which is preliminary data.</text>
</comment>
<protein>
    <submittedName>
        <fullName evidence="1">Uncharacterized protein</fullName>
    </submittedName>
</protein>
<name>A0AAD5MXF5_PARTN</name>
<accession>A0AAD5MXF5</accession>
<reference evidence="1" key="1">
    <citation type="submission" date="2021-06" db="EMBL/GenBank/DDBJ databases">
        <title>Parelaphostrongylus tenuis whole genome reference sequence.</title>
        <authorList>
            <person name="Garwood T.J."/>
            <person name="Larsen P.A."/>
            <person name="Fountain-Jones N.M."/>
            <person name="Garbe J.R."/>
            <person name="Macchietto M.G."/>
            <person name="Kania S.A."/>
            <person name="Gerhold R.W."/>
            <person name="Richards J.E."/>
            <person name="Wolf T.M."/>
        </authorList>
    </citation>
    <scope>NUCLEOTIDE SEQUENCE</scope>
    <source>
        <strain evidence="1">MNPRO001-30</strain>
        <tissue evidence="1">Meninges</tissue>
    </source>
</reference>
<dbReference type="AlphaFoldDB" id="A0AAD5MXF5"/>
<sequence length="68" mass="7604">MASNMNKELDRRRGTSWDAFGPLKEATDYIADPKCTVTVKRILGFALDASRTPRVNALRHLHGAECET</sequence>
<proteinExistence type="predicted"/>
<evidence type="ECO:0000313" key="2">
    <source>
        <dbReference type="Proteomes" id="UP001196413"/>
    </source>
</evidence>
<gene>
    <name evidence="1" type="ORF">KIN20_024772</name>
</gene>
<dbReference type="Proteomes" id="UP001196413">
    <property type="component" value="Unassembled WGS sequence"/>
</dbReference>